<dbReference type="Pfam" id="PF10082">
    <property type="entry name" value="BBP2_2"/>
    <property type="match status" value="1"/>
</dbReference>
<gene>
    <name evidence="1" type="ORF">GCM10011572_25960</name>
    <name evidence="2" type="ORF">GM672_07870</name>
</gene>
<evidence type="ECO:0000313" key="3">
    <source>
        <dbReference type="Proteomes" id="UP000430634"/>
    </source>
</evidence>
<reference evidence="2 3" key="3">
    <citation type="submission" date="2019-11" db="EMBL/GenBank/DDBJ databases">
        <title>Type strains purchased from KCTC, JCM and DSMZ.</title>
        <authorList>
            <person name="Lu H."/>
        </authorList>
    </citation>
    <scope>NUCLEOTIDE SEQUENCE [LARGE SCALE GENOMIC DNA]</scope>
    <source>
        <strain evidence="2 3">KCTC 52429</strain>
    </source>
</reference>
<evidence type="ECO:0000313" key="1">
    <source>
        <dbReference type="EMBL" id="GGC02819.1"/>
    </source>
</evidence>
<dbReference type="Proteomes" id="UP000622638">
    <property type="component" value="Unassembled WGS sequence"/>
</dbReference>
<keyword evidence="4" id="KW-1185">Reference proteome</keyword>
<evidence type="ECO:0000313" key="4">
    <source>
        <dbReference type="Proteomes" id="UP000622638"/>
    </source>
</evidence>
<reference evidence="4" key="2">
    <citation type="journal article" date="2019" name="Int. J. Syst. Evol. Microbiol.">
        <title>The Global Catalogue of Microorganisms (GCM) 10K type strain sequencing project: providing services to taxonomists for standard genome sequencing and annotation.</title>
        <authorList>
            <consortium name="The Broad Institute Genomics Platform"/>
            <consortium name="The Broad Institute Genome Sequencing Center for Infectious Disease"/>
            <person name="Wu L."/>
            <person name="Ma J."/>
        </authorList>
    </citation>
    <scope>NUCLEOTIDE SEQUENCE [LARGE SCALE GENOMIC DNA]</scope>
    <source>
        <strain evidence="4">CGMCC 1.15931</strain>
    </source>
</reference>
<dbReference type="SUPFAM" id="SSF56935">
    <property type="entry name" value="Porins"/>
    <property type="match status" value="1"/>
</dbReference>
<protein>
    <submittedName>
        <fullName evidence="2">Outer membrane beta-barrel protein</fullName>
    </submittedName>
</protein>
<dbReference type="Proteomes" id="UP000430634">
    <property type="component" value="Unassembled WGS sequence"/>
</dbReference>
<accession>A0A6I3SU32</accession>
<dbReference type="RefSeq" id="WP_155469976.1">
    <property type="nucleotide sequence ID" value="NZ_WNKZ01000015.1"/>
</dbReference>
<reference evidence="1" key="1">
    <citation type="journal article" date="2014" name="Int. J. Syst. Evol. Microbiol.">
        <title>Complete genome of a new Firmicutes species belonging to the dominant human colonic microbiota ('Ruminococcus bicirculans') reveals two chromosomes and a selective capacity to utilize plant glucans.</title>
        <authorList>
            <consortium name="NISC Comparative Sequencing Program"/>
            <person name="Wegmann U."/>
            <person name="Louis P."/>
            <person name="Goesmann A."/>
            <person name="Henrissat B."/>
            <person name="Duncan S.H."/>
            <person name="Flint H.J."/>
        </authorList>
    </citation>
    <scope>NUCLEOTIDE SEQUENCE</scope>
    <source>
        <strain evidence="1">CGMCC 1.15931</strain>
    </source>
</reference>
<dbReference type="NCBIfam" id="TIGR03014">
    <property type="entry name" value="EpsL"/>
    <property type="match status" value="1"/>
</dbReference>
<proteinExistence type="predicted"/>
<dbReference type="AlphaFoldDB" id="A0A6I3SU32"/>
<dbReference type="InterPro" id="IPR018759">
    <property type="entry name" value="BBP2_2"/>
</dbReference>
<sequence>MLTSGGAMAALSDTIHPFVAIGYTYDDNLLRLGDDTPAGFQRSDRATQAQAGVMVERPFGRQLLTGTAKVSRVTFDHFNQLDYNGKDFDGDLAWQIGNRWSGHLGGSYVETLTPFSDTSTSQRNLRTTRRVNATAAWRFHPSWRLRGGFTRNAYEYELLAQQVNDRDQDLIEFGGDYLARSGSTVGLVARQIKGNYKNPRVVNGVLLVNDFKQNELKASINWLYSGVTQVQVLAGYARREYDVYSVRNSSGFNGRASAKWAPLGKVSFNAEAWREFSAVESLIVNSSLNRGASVGATWAATAKIQATASLRREKRRFELLDDRFSDVDDADDTKSAQLGMTYAPTRATQLSVSLFREQREGSPLAGSRDYRAKGVSLNATVQF</sequence>
<reference evidence="1" key="4">
    <citation type="submission" date="2024-05" db="EMBL/GenBank/DDBJ databases">
        <authorList>
            <person name="Sun Q."/>
            <person name="Zhou Y."/>
        </authorList>
    </citation>
    <scope>NUCLEOTIDE SEQUENCE</scope>
    <source>
        <strain evidence="1">CGMCC 1.15931</strain>
    </source>
</reference>
<name>A0A6I3SU32_9BURK</name>
<dbReference type="EMBL" id="BMKG01000010">
    <property type="protein sequence ID" value="GGC02819.1"/>
    <property type="molecule type" value="Genomic_DNA"/>
</dbReference>
<comment type="caution">
    <text evidence="2">The sequence shown here is derived from an EMBL/GenBank/DDBJ whole genome shotgun (WGS) entry which is preliminary data.</text>
</comment>
<dbReference type="EMBL" id="WNKZ01000015">
    <property type="protein sequence ID" value="MTV52651.1"/>
    <property type="molecule type" value="Genomic_DNA"/>
</dbReference>
<dbReference type="InterPro" id="IPR017465">
    <property type="entry name" value="EpsL_proteobac"/>
</dbReference>
<organism evidence="2 3">
    <name type="scientific">Pseudoduganella buxea</name>
    <dbReference type="NCBI Taxonomy" id="1949069"/>
    <lineage>
        <taxon>Bacteria</taxon>
        <taxon>Pseudomonadati</taxon>
        <taxon>Pseudomonadota</taxon>
        <taxon>Betaproteobacteria</taxon>
        <taxon>Burkholderiales</taxon>
        <taxon>Oxalobacteraceae</taxon>
        <taxon>Telluria group</taxon>
        <taxon>Pseudoduganella</taxon>
    </lineage>
</organism>
<dbReference type="OrthoDB" id="8576304at2"/>
<evidence type="ECO:0000313" key="2">
    <source>
        <dbReference type="EMBL" id="MTV52651.1"/>
    </source>
</evidence>